<evidence type="ECO:0000313" key="2">
    <source>
        <dbReference type="EMBL" id="KAF0905670.1"/>
    </source>
</evidence>
<dbReference type="AlphaFoldDB" id="A0A6G1CZY1"/>
<comment type="caution">
    <text evidence="2">The sequence shown here is derived from an EMBL/GenBank/DDBJ whole genome shotgun (WGS) entry which is preliminary data.</text>
</comment>
<reference evidence="2 3" key="1">
    <citation type="submission" date="2019-11" db="EMBL/GenBank/DDBJ databases">
        <title>Whole genome sequence of Oryza granulata.</title>
        <authorList>
            <person name="Li W."/>
        </authorList>
    </citation>
    <scope>NUCLEOTIDE SEQUENCE [LARGE SCALE GENOMIC DNA]</scope>
    <source>
        <strain evidence="3">cv. Menghai</strain>
        <tissue evidence="2">Leaf</tissue>
    </source>
</reference>
<sequence length="69" mass="7880">MPEETLGRRRLRPWRVEVRVVQVREGEPGRYGGAKEGPAVSKDAKASRHESVSLLDKVESFFMKELKNV</sequence>
<evidence type="ECO:0000313" key="3">
    <source>
        <dbReference type="Proteomes" id="UP000479710"/>
    </source>
</evidence>
<name>A0A6G1CZY1_9ORYZ</name>
<proteinExistence type="predicted"/>
<dbReference type="Proteomes" id="UP000479710">
    <property type="component" value="Unassembled WGS sequence"/>
</dbReference>
<protein>
    <submittedName>
        <fullName evidence="2">Uncharacterized protein</fullName>
    </submittedName>
</protein>
<evidence type="ECO:0000256" key="1">
    <source>
        <dbReference type="SAM" id="MobiDB-lite"/>
    </source>
</evidence>
<accession>A0A6G1CZY1</accession>
<keyword evidence="3" id="KW-1185">Reference proteome</keyword>
<organism evidence="2 3">
    <name type="scientific">Oryza meyeriana var. granulata</name>
    <dbReference type="NCBI Taxonomy" id="110450"/>
    <lineage>
        <taxon>Eukaryota</taxon>
        <taxon>Viridiplantae</taxon>
        <taxon>Streptophyta</taxon>
        <taxon>Embryophyta</taxon>
        <taxon>Tracheophyta</taxon>
        <taxon>Spermatophyta</taxon>
        <taxon>Magnoliopsida</taxon>
        <taxon>Liliopsida</taxon>
        <taxon>Poales</taxon>
        <taxon>Poaceae</taxon>
        <taxon>BOP clade</taxon>
        <taxon>Oryzoideae</taxon>
        <taxon>Oryzeae</taxon>
        <taxon>Oryzinae</taxon>
        <taxon>Oryza</taxon>
        <taxon>Oryza meyeriana</taxon>
    </lineage>
</organism>
<gene>
    <name evidence="2" type="ORF">E2562_008752</name>
</gene>
<feature type="region of interest" description="Disordered" evidence="1">
    <location>
        <begin position="28"/>
        <end position="49"/>
    </location>
</feature>
<dbReference type="EMBL" id="SPHZ02000007">
    <property type="protein sequence ID" value="KAF0905670.1"/>
    <property type="molecule type" value="Genomic_DNA"/>
</dbReference>